<sequence length="373" mass="42035">MTEFWNTYREAIIWAVSVIGIVLILLALTKFLHNWLAKKAKEKYPNEEPSTINLVKRVLNTLWIILGIAALSFIFISKDQYDVATRNFEIILYLGFVLIFTIVGASTVETLFSRAIRKTTASGGDPTSYKFLRYLSVFAVYFFGIILAALAFPALRGIAQTAIGGAGILAIVIGVASQEALANLVGGVFIISFKPFRVGDVIKITDTLVGTVTDITLRHTVLKNYQNKMIVIPNAIINKEKVTNYDLEEKKICQWIEIGISYDSDIDLAKKIMKEECEAHPNIFDKRTNQDIRNGEPLVIVRVTNLGDSSVTIRAWAWAWDYASAFVMKCELYESIKKRFDAEGVEIPFPHRTLVFKKNQLNQITTHVDNNQQ</sequence>
<evidence type="ECO:0000313" key="10">
    <source>
        <dbReference type="EMBL" id="MDT0645523.1"/>
    </source>
</evidence>
<evidence type="ECO:0000256" key="7">
    <source>
        <dbReference type="SAM" id="Phobius"/>
    </source>
</evidence>
<evidence type="ECO:0000256" key="6">
    <source>
        <dbReference type="ARBA" id="ARBA00023136"/>
    </source>
</evidence>
<evidence type="ECO:0000259" key="9">
    <source>
        <dbReference type="Pfam" id="PF21082"/>
    </source>
</evidence>
<evidence type="ECO:0000256" key="3">
    <source>
        <dbReference type="ARBA" id="ARBA00022475"/>
    </source>
</evidence>
<comment type="caution">
    <text evidence="10">The sequence shown here is derived from an EMBL/GenBank/DDBJ whole genome shotgun (WGS) entry which is preliminary data.</text>
</comment>
<evidence type="ECO:0000256" key="2">
    <source>
        <dbReference type="ARBA" id="ARBA00008017"/>
    </source>
</evidence>
<evidence type="ECO:0000256" key="4">
    <source>
        <dbReference type="ARBA" id="ARBA00022692"/>
    </source>
</evidence>
<dbReference type="Pfam" id="PF21082">
    <property type="entry name" value="MS_channel_3rd"/>
    <property type="match status" value="1"/>
</dbReference>
<feature type="transmembrane region" description="Helical" evidence="7">
    <location>
        <begin position="90"/>
        <end position="112"/>
    </location>
</feature>
<keyword evidence="11" id="KW-1185">Reference proteome</keyword>
<dbReference type="EMBL" id="JAVRHO010000002">
    <property type="protein sequence ID" value="MDT0645523.1"/>
    <property type="molecule type" value="Genomic_DNA"/>
</dbReference>
<name>A0ABU3CGZ8_9FLAO</name>
<dbReference type="InterPro" id="IPR045275">
    <property type="entry name" value="MscS_archaea/bacteria_type"/>
</dbReference>
<feature type="domain" description="Mechanosensitive ion channel MscS" evidence="8">
    <location>
        <begin position="181"/>
        <end position="245"/>
    </location>
</feature>
<feature type="transmembrane region" description="Helical" evidence="7">
    <location>
        <begin position="132"/>
        <end position="152"/>
    </location>
</feature>
<keyword evidence="3" id="KW-1003">Cell membrane</keyword>
<evidence type="ECO:0000256" key="1">
    <source>
        <dbReference type="ARBA" id="ARBA00004651"/>
    </source>
</evidence>
<feature type="transmembrane region" description="Helical" evidence="7">
    <location>
        <begin position="12"/>
        <end position="37"/>
    </location>
</feature>
<keyword evidence="6 7" id="KW-0472">Membrane</keyword>
<organism evidence="10 11">
    <name type="scientific">Autumnicola lenta</name>
    <dbReference type="NCBI Taxonomy" id="3075593"/>
    <lineage>
        <taxon>Bacteria</taxon>
        <taxon>Pseudomonadati</taxon>
        <taxon>Bacteroidota</taxon>
        <taxon>Flavobacteriia</taxon>
        <taxon>Flavobacteriales</taxon>
        <taxon>Flavobacteriaceae</taxon>
        <taxon>Autumnicola</taxon>
    </lineage>
</organism>
<accession>A0ABU3CGZ8</accession>
<evidence type="ECO:0000259" key="8">
    <source>
        <dbReference type="Pfam" id="PF00924"/>
    </source>
</evidence>
<dbReference type="SUPFAM" id="SSF50182">
    <property type="entry name" value="Sm-like ribonucleoproteins"/>
    <property type="match status" value="1"/>
</dbReference>
<proteinExistence type="inferred from homology"/>
<dbReference type="RefSeq" id="WP_311493704.1">
    <property type="nucleotide sequence ID" value="NZ_JAVRHO010000002.1"/>
</dbReference>
<comment type="similarity">
    <text evidence="2">Belongs to the MscS (TC 1.A.23) family.</text>
</comment>
<dbReference type="Gene3D" id="1.10.287.1260">
    <property type="match status" value="1"/>
</dbReference>
<feature type="transmembrane region" description="Helical" evidence="7">
    <location>
        <begin position="58"/>
        <end position="78"/>
    </location>
</feature>
<dbReference type="Gene3D" id="3.30.70.100">
    <property type="match status" value="1"/>
</dbReference>
<dbReference type="Pfam" id="PF00924">
    <property type="entry name" value="MS_channel_2nd"/>
    <property type="match status" value="1"/>
</dbReference>
<evidence type="ECO:0000313" key="11">
    <source>
        <dbReference type="Proteomes" id="UP001245285"/>
    </source>
</evidence>
<dbReference type="InterPro" id="IPR010920">
    <property type="entry name" value="LSM_dom_sf"/>
</dbReference>
<gene>
    <name evidence="10" type="ORF">RM545_02370</name>
</gene>
<feature type="domain" description="Mechanosensitive ion channel MscS C-terminal" evidence="9">
    <location>
        <begin position="256"/>
        <end position="347"/>
    </location>
</feature>
<dbReference type="Gene3D" id="2.30.30.60">
    <property type="match status" value="1"/>
</dbReference>
<evidence type="ECO:0000256" key="5">
    <source>
        <dbReference type="ARBA" id="ARBA00022989"/>
    </source>
</evidence>
<dbReference type="InterPro" id="IPR023408">
    <property type="entry name" value="MscS_beta-dom_sf"/>
</dbReference>
<dbReference type="InterPro" id="IPR006685">
    <property type="entry name" value="MscS_channel_2nd"/>
</dbReference>
<dbReference type="InterPro" id="IPR049278">
    <property type="entry name" value="MS_channel_C"/>
</dbReference>
<reference evidence="10 11" key="1">
    <citation type="submission" date="2023-09" db="EMBL/GenBank/DDBJ databases">
        <authorList>
            <person name="Rey-Velasco X."/>
        </authorList>
    </citation>
    <scope>NUCLEOTIDE SEQUENCE [LARGE SCALE GENOMIC DNA]</scope>
    <source>
        <strain evidence="10 11">F260</strain>
    </source>
</reference>
<dbReference type="PANTHER" id="PTHR30221">
    <property type="entry name" value="SMALL-CONDUCTANCE MECHANOSENSITIVE CHANNEL"/>
    <property type="match status" value="1"/>
</dbReference>
<dbReference type="Proteomes" id="UP001245285">
    <property type="component" value="Unassembled WGS sequence"/>
</dbReference>
<dbReference type="PANTHER" id="PTHR30221:SF1">
    <property type="entry name" value="SMALL-CONDUCTANCE MECHANOSENSITIVE CHANNEL"/>
    <property type="match status" value="1"/>
</dbReference>
<protein>
    <submittedName>
        <fullName evidence="10">Mechanosensitive ion channel family protein</fullName>
    </submittedName>
</protein>
<comment type="subcellular location">
    <subcellularLocation>
        <location evidence="1">Cell membrane</location>
        <topology evidence="1">Multi-pass membrane protein</topology>
    </subcellularLocation>
</comment>
<dbReference type="InterPro" id="IPR011066">
    <property type="entry name" value="MscS_channel_C_sf"/>
</dbReference>
<keyword evidence="5 7" id="KW-1133">Transmembrane helix</keyword>
<keyword evidence="4 7" id="KW-0812">Transmembrane</keyword>
<dbReference type="SUPFAM" id="SSF82689">
    <property type="entry name" value="Mechanosensitive channel protein MscS (YggB), C-terminal domain"/>
    <property type="match status" value="1"/>
</dbReference>